<sequence>MKMNLMTIAIWVWLIASLSLFCSCTKKKATAPEEPDEPAQTLMQEYFPLRHGDSWTWEVIGDYYVVEEFVDGDLSLGEPYTDNNQNGIFDYGDTYEDLNNNGRYDGPNDPWTAPIPFVDRNGNGEYDAPNGFWDEGELFLDMDGNGVYSWACTLSLHASVLYPYPQDEVMILGGQFLGTYSNCEPGGMWAELDLYSNDSLGLRWHGHIDLEDTRDFLAELCQPSVIAKADPKVEDVVFSSHCFLSNAWLCSTFEAIEDVSVPAGVFKDCFKFQFYALSWDWSMEKYNGVSYRWYAKDVGLVKSVGPKPGEYRVLQSATVGSVSYP</sequence>
<evidence type="ECO:0000259" key="1">
    <source>
        <dbReference type="Pfam" id="PF21347"/>
    </source>
</evidence>
<comment type="caution">
    <text evidence="2">The sequence shown here is derived from an EMBL/GenBank/DDBJ whole genome shotgun (WGS) entry which is preliminary data.</text>
</comment>
<dbReference type="PATRIC" id="fig|1703775.3.peg.1131"/>
<dbReference type="AlphaFoldDB" id="A0A0S7XSM6"/>
<dbReference type="InterPro" id="IPR049279">
    <property type="entry name" value="DUF3108-like"/>
</dbReference>
<feature type="domain" description="DUF3108" evidence="1">
    <location>
        <begin position="253"/>
        <end position="303"/>
    </location>
</feature>
<dbReference type="PROSITE" id="PS51257">
    <property type="entry name" value="PROKAR_LIPOPROTEIN"/>
    <property type="match status" value="1"/>
</dbReference>
<proteinExistence type="predicted"/>
<dbReference type="Proteomes" id="UP000051861">
    <property type="component" value="Unassembled WGS sequence"/>
</dbReference>
<evidence type="ECO:0000313" key="2">
    <source>
        <dbReference type="EMBL" id="KPJ65065.1"/>
    </source>
</evidence>
<dbReference type="Gene3D" id="2.40.360.20">
    <property type="match status" value="1"/>
</dbReference>
<name>A0A0S7XSM6_UNCSA</name>
<organism evidence="2 3">
    <name type="scientific">candidate division WOR-1 bacterium DG_54_3</name>
    <dbReference type="NCBI Taxonomy" id="1703775"/>
    <lineage>
        <taxon>Bacteria</taxon>
        <taxon>Bacillati</taxon>
        <taxon>Saganbacteria</taxon>
    </lineage>
</organism>
<gene>
    <name evidence="2" type="ORF">AMJ44_11125</name>
</gene>
<dbReference type="Pfam" id="PF21347">
    <property type="entry name" value="DUF3108_like"/>
    <property type="match status" value="1"/>
</dbReference>
<accession>A0A0S7XSM6</accession>
<dbReference type="EMBL" id="LIZX01000138">
    <property type="protein sequence ID" value="KPJ65065.1"/>
    <property type="molecule type" value="Genomic_DNA"/>
</dbReference>
<reference evidence="2 3" key="1">
    <citation type="journal article" date="2015" name="Microbiome">
        <title>Genomic resolution of linkages in carbon, nitrogen, and sulfur cycling among widespread estuary sediment bacteria.</title>
        <authorList>
            <person name="Baker B.J."/>
            <person name="Lazar C.S."/>
            <person name="Teske A.P."/>
            <person name="Dick G.J."/>
        </authorList>
    </citation>
    <scope>NUCLEOTIDE SEQUENCE [LARGE SCALE GENOMIC DNA]</scope>
    <source>
        <strain evidence="2">DG_54_3</strain>
    </source>
</reference>
<protein>
    <recommendedName>
        <fullName evidence="1">DUF3108 domain-containing protein</fullName>
    </recommendedName>
</protein>
<evidence type="ECO:0000313" key="3">
    <source>
        <dbReference type="Proteomes" id="UP000051861"/>
    </source>
</evidence>